<reference evidence="2 3" key="1">
    <citation type="submission" date="2021-06" db="EMBL/GenBank/DDBJ databases">
        <authorList>
            <person name="Criscuolo A."/>
        </authorList>
    </citation>
    <scope>NUCLEOTIDE SEQUENCE [LARGE SCALE GENOMIC DNA]</scope>
    <source>
        <strain evidence="3">CIP 111802</strain>
    </source>
</reference>
<proteinExistence type="predicted"/>
<accession>A0ABM8VG97</accession>
<name>A0ABM8VG97_9BACL</name>
<dbReference type="RefSeq" id="WP_218098693.1">
    <property type="nucleotide sequence ID" value="NZ_CAJVCE010000005.1"/>
</dbReference>
<sequence>MLNKSVSVISIFALAAAMLAGCGGGSGSGSTDKQPAAAPQVKQDPVTITLGIRASYLTDTEIKRYFTDPVQKKYPHITIEVVRIDDKTNSFQNLIATGGLPDVNFIDSLTLQSTKLLGMQQDLTEIVKKHNYDLTRLNTDLLDIVKTNNQTDFLVGFPYVVQFNALYYNKDIFDKFGVPYPKDGMTWTETIDIAKKLTRSEGGIQYRGLEPDSVFRPGSQLSLPLIDPKTYKSIADTDQWKKVLQMWKDIYSIPGNNKVQAFASGVNSFIKDQNIAMLAGLNNLGRLEEIKDKWTNWDMASYPVFPEKPGIGTQADMHVMLLSPNSKNKDAAFQVMTTVLSDEVQLDMAHMGKGSVLKDKKFQDEFGKNLDFMKGKNIQAAFKTKPAKAYPPTEFAGYVFSEITALMGNIVKNNTDVNTAIRQYDEKVNKYIEQNRK</sequence>
<keyword evidence="1" id="KW-0732">Signal</keyword>
<evidence type="ECO:0000313" key="2">
    <source>
        <dbReference type="EMBL" id="CAG7637600.1"/>
    </source>
</evidence>
<dbReference type="EMBL" id="CAJVCE010000005">
    <property type="protein sequence ID" value="CAG7637600.1"/>
    <property type="molecule type" value="Genomic_DNA"/>
</dbReference>
<organism evidence="2 3">
    <name type="scientific">Paenibacillus allorhizosphaerae</name>
    <dbReference type="NCBI Taxonomy" id="2849866"/>
    <lineage>
        <taxon>Bacteria</taxon>
        <taxon>Bacillati</taxon>
        <taxon>Bacillota</taxon>
        <taxon>Bacilli</taxon>
        <taxon>Bacillales</taxon>
        <taxon>Paenibacillaceae</taxon>
        <taxon>Paenibacillus</taxon>
    </lineage>
</organism>
<evidence type="ECO:0000313" key="3">
    <source>
        <dbReference type="Proteomes" id="UP000730618"/>
    </source>
</evidence>
<dbReference type="PANTHER" id="PTHR43649:SF12">
    <property type="entry name" value="DIACETYLCHITOBIOSE BINDING PROTEIN DASA"/>
    <property type="match status" value="1"/>
</dbReference>
<feature type="signal peptide" evidence="1">
    <location>
        <begin position="1"/>
        <end position="20"/>
    </location>
</feature>
<dbReference type="InterPro" id="IPR006059">
    <property type="entry name" value="SBP"/>
</dbReference>
<evidence type="ECO:0008006" key="4">
    <source>
        <dbReference type="Google" id="ProtNLM"/>
    </source>
</evidence>
<dbReference type="PANTHER" id="PTHR43649">
    <property type="entry name" value="ARABINOSE-BINDING PROTEIN-RELATED"/>
    <property type="match status" value="1"/>
</dbReference>
<protein>
    <recommendedName>
        <fullName evidence="4">Extracellular solute-binding protein</fullName>
    </recommendedName>
</protein>
<dbReference type="PROSITE" id="PS51257">
    <property type="entry name" value="PROKAR_LIPOPROTEIN"/>
    <property type="match status" value="1"/>
</dbReference>
<dbReference type="Proteomes" id="UP000730618">
    <property type="component" value="Unassembled WGS sequence"/>
</dbReference>
<dbReference type="Pfam" id="PF01547">
    <property type="entry name" value="SBP_bac_1"/>
    <property type="match status" value="1"/>
</dbReference>
<dbReference type="InterPro" id="IPR050490">
    <property type="entry name" value="Bact_solute-bd_prot1"/>
</dbReference>
<keyword evidence="3" id="KW-1185">Reference proteome</keyword>
<feature type="chain" id="PRO_5046063124" description="Extracellular solute-binding protein" evidence="1">
    <location>
        <begin position="21"/>
        <end position="437"/>
    </location>
</feature>
<gene>
    <name evidence="2" type="ORF">PAECIP111802_02374</name>
</gene>
<evidence type="ECO:0000256" key="1">
    <source>
        <dbReference type="SAM" id="SignalP"/>
    </source>
</evidence>
<comment type="caution">
    <text evidence="2">The sequence shown here is derived from an EMBL/GenBank/DDBJ whole genome shotgun (WGS) entry which is preliminary data.</text>
</comment>